<keyword evidence="2" id="KW-0472">Membrane</keyword>
<accession>A0A9Q4MEV8</accession>
<feature type="non-terminal residue" evidence="3">
    <location>
        <position position="1"/>
    </location>
</feature>
<name>A0A9Q4MEV8_XYLFS</name>
<protein>
    <submittedName>
        <fullName evidence="3">Permease</fullName>
    </submittedName>
</protein>
<reference evidence="3" key="2">
    <citation type="journal article" date="2020" name="Appl. Environ. Microbiol.">
        <title>Multiple intercontinental introductions associated with the emergence of a plant pathogen in Europe.</title>
        <authorList>
            <person name="Landa B.B."/>
            <person name="Castillo A.I."/>
            <person name="Giampetruzzi A."/>
            <person name="Kahn A."/>
            <person name="Roman-Ecija M."/>
            <person name="Velasco-Amo M.P."/>
            <person name="Navas-Cortes J.A."/>
            <person name="Marco-Noales E."/>
            <person name="Barbe S."/>
            <person name="Moralejo E."/>
            <person name="Coletta-Filho H.D."/>
            <person name="Saldarelli P."/>
            <person name="Saponari M."/>
            <person name="Almeida R.P.P."/>
        </authorList>
    </citation>
    <scope>NUCLEOTIDE SEQUENCE</scope>
    <source>
        <strain evidence="3">XYL1981</strain>
    </source>
</reference>
<proteinExistence type="predicted"/>
<dbReference type="AlphaFoldDB" id="A0A9Q4MEV8"/>
<evidence type="ECO:0000256" key="2">
    <source>
        <dbReference type="SAM" id="Phobius"/>
    </source>
</evidence>
<gene>
    <name evidence="3" type="ORF">FG476_00480</name>
</gene>
<keyword evidence="2" id="KW-0812">Transmembrane</keyword>
<dbReference type="Proteomes" id="UP000474061">
    <property type="component" value="Unassembled WGS sequence"/>
</dbReference>
<feature type="non-terminal residue" evidence="3">
    <location>
        <position position="82"/>
    </location>
</feature>
<evidence type="ECO:0000256" key="1">
    <source>
        <dbReference type="SAM" id="MobiDB-lite"/>
    </source>
</evidence>
<feature type="transmembrane region" description="Helical" evidence="2">
    <location>
        <begin position="53"/>
        <end position="74"/>
    </location>
</feature>
<sequence>GLGEPFPDPSTFTGDATATKSEHQRDKEMVEAKAKEVHAAQKAKIKQTPVRKVLIFISSIFLPLIPVFVVAVLISRISSNLS</sequence>
<reference evidence="3" key="1">
    <citation type="submission" date="2019-05" db="EMBL/GenBank/DDBJ databases">
        <authorList>
            <person name="Castillo A."/>
            <person name="Giampetruzzi A."/>
            <person name="Landa B."/>
            <person name="Saponari M."/>
            <person name="Almeida R.P.P."/>
            <person name="Moralejo E."/>
            <person name="Marco-Noales E."/>
            <person name="Velasco-Amo M.P."/>
            <person name="Roman-Ecija M."/>
            <person name="Navarro I."/>
            <person name="Monterde A."/>
            <person name="Barbe S."/>
        </authorList>
    </citation>
    <scope>NUCLEOTIDE SEQUENCE</scope>
    <source>
        <strain evidence="3">XYL1981</strain>
    </source>
</reference>
<feature type="region of interest" description="Disordered" evidence="1">
    <location>
        <begin position="1"/>
        <end position="33"/>
    </location>
</feature>
<evidence type="ECO:0000313" key="3">
    <source>
        <dbReference type="EMBL" id="MRU22628.1"/>
    </source>
</evidence>
<organism evidence="3 4">
    <name type="scientific">Xylella fastidiosa subsp. multiplex</name>
    <dbReference type="NCBI Taxonomy" id="644357"/>
    <lineage>
        <taxon>Bacteria</taxon>
        <taxon>Pseudomonadati</taxon>
        <taxon>Pseudomonadota</taxon>
        <taxon>Gammaproteobacteria</taxon>
        <taxon>Lysobacterales</taxon>
        <taxon>Lysobacteraceae</taxon>
        <taxon>Xylella</taxon>
    </lineage>
</organism>
<evidence type="ECO:0000313" key="4">
    <source>
        <dbReference type="Proteomes" id="UP000474061"/>
    </source>
</evidence>
<feature type="compositionally biased region" description="Polar residues" evidence="1">
    <location>
        <begin position="10"/>
        <end position="19"/>
    </location>
</feature>
<feature type="compositionally biased region" description="Basic and acidic residues" evidence="1">
    <location>
        <begin position="20"/>
        <end position="33"/>
    </location>
</feature>
<keyword evidence="2" id="KW-1133">Transmembrane helix</keyword>
<dbReference type="EMBL" id="VDCJ01000116">
    <property type="protein sequence ID" value="MRU22628.1"/>
    <property type="molecule type" value="Genomic_DNA"/>
</dbReference>
<comment type="caution">
    <text evidence="3">The sequence shown here is derived from an EMBL/GenBank/DDBJ whole genome shotgun (WGS) entry which is preliminary data.</text>
</comment>